<comment type="similarity">
    <text evidence="2">Belongs to the UPF0057 (PMP3) family.</text>
</comment>
<keyword evidence="8" id="KW-1185">Reference proteome</keyword>
<evidence type="ECO:0000256" key="3">
    <source>
        <dbReference type="ARBA" id="ARBA00022692"/>
    </source>
</evidence>
<dbReference type="PANTHER" id="PTHR21659:SF77">
    <property type="entry name" value="GENOME ASSEMBLY, CHROMOSOME: A04"/>
    <property type="match status" value="1"/>
</dbReference>
<evidence type="ECO:0000313" key="7">
    <source>
        <dbReference type="EMBL" id="KAL1192504.1"/>
    </source>
</evidence>
<keyword evidence="4 6" id="KW-1133">Transmembrane helix</keyword>
<dbReference type="InterPro" id="IPR000612">
    <property type="entry name" value="PMP3"/>
</dbReference>
<comment type="subcellular location">
    <subcellularLocation>
        <location evidence="1">Membrane</location>
    </subcellularLocation>
</comment>
<evidence type="ECO:0000256" key="6">
    <source>
        <dbReference type="SAM" id="Phobius"/>
    </source>
</evidence>
<dbReference type="Pfam" id="PF01679">
    <property type="entry name" value="Pmp3"/>
    <property type="match status" value="1"/>
</dbReference>
<dbReference type="GO" id="GO:0016020">
    <property type="term" value="C:membrane"/>
    <property type="evidence" value="ECO:0007669"/>
    <property type="project" value="UniProtKB-SubCell"/>
</dbReference>
<keyword evidence="5 6" id="KW-0472">Membrane</keyword>
<proteinExistence type="inferred from homology"/>
<gene>
    <name evidence="7" type="ORF">V5N11_031783</name>
</gene>
<accession>A0ABD0ZPU5</accession>
<evidence type="ECO:0000256" key="4">
    <source>
        <dbReference type="ARBA" id="ARBA00022989"/>
    </source>
</evidence>
<organism evidence="7 8">
    <name type="scientific">Cardamine amara subsp. amara</name>
    <dbReference type="NCBI Taxonomy" id="228776"/>
    <lineage>
        <taxon>Eukaryota</taxon>
        <taxon>Viridiplantae</taxon>
        <taxon>Streptophyta</taxon>
        <taxon>Embryophyta</taxon>
        <taxon>Tracheophyta</taxon>
        <taxon>Spermatophyta</taxon>
        <taxon>Magnoliopsida</taxon>
        <taxon>eudicotyledons</taxon>
        <taxon>Gunneridae</taxon>
        <taxon>Pentapetalae</taxon>
        <taxon>rosids</taxon>
        <taxon>malvids</taxon>
        <taxon>Brassicales</taxon>
        <taxon>Brassicaceae</taxon>
        <taxon>Cardamineae</taxon>
        <taxon>Cardamine</taxon>
    </lineage>
</organism>
<evidence type="ECO:0000313" key="8">
    <source>
        <dbReference type="Proteomes" id="UP001558713"/>
    </source>
</evidence>
<reference evidence="7 8" key="1">
    <citation type="submission" date="2024-04" db="EMBL/GenBank/DDBJ databases">
        <title>Genome assembly C_amara_ONT_v2.</title>
        <authorList>
            <person name="Yant L."/>
            <person name="Moore C."/>
            <person name="Slenker M."/>
        </authorList>
    </citation>
    <scope>NUCLEOTIDE SEQUENCE [LARGE SCALE GENOMIC DNA]</scope>
    <source>
        <tissue evidence="7">Leaf</tissue>
    </source>
</reference>
<dbReference type="PANTHER" id="PTHR21659">
    <property type="entry name" value="HYDROPHOBIC PROTEIN RCI2 LOW TEMPERATURE AND SALT RESPONSIVE PROTEIN LTI6 -RELATED"/>
    <property type="match status" value="1"/>
</dbReference>
<feature type="transmembrane region" description="Helical" evidence="6">
    <location>
        <begin position="66"/>
        <end position="91"/>
    </location>
</feature>
<evidence type="ECO:0000256" key="5">
    <source>
        <dbReference type="ARBA" id="ARBA00023136"/>
    </source>
</evidence>
<evidence type="ECO:0000256" key="1">
    <source>
        <dbReference type="ARBA" id="ARBA00004370"/>
    </source>
</evidence>
<comment type="caution">
    <text evidence="7">The sequence shown here is derived from an EMBL/GenBank/DDBJ whole genome shotgun (WGS) entry which is preliminary data.</text>
</comment>
<evidence type="ECO:0000256" key="2">
    <source>
        <dbReference type="ARBA" id="ARBA00009530"/>
    </source>
</evidence>
<dbReference type="PROSITE" id="PS01309">
    <property type="entry name" value="UPF0057"/>
    <property type="match status" value="1"/>
</dbReference>
<dbReference type="EMBL" id="JBANAX010000820">
    <property type="protein sequence ID" value="KAL1192504.1"/>
    <property type="molecule type" value="Genomic_DNA"/>
</dbReference>
<dbReference type="AlphaFoldDB" id="A0ABD0ZPU5"/>
<keyword evidence="3 6" id="KW-0812">Transmembrane</keyword>
<dbReference type="Proteomes" id="UP001558713">
    <property type="component" value="Unassembled WGS sequence"/>
</dbReference>
<protein>
    <submittedName>
        <fullName evidence="7">Uncharacterized protein</fullName>
    </submittedName>
</protein>
<sequence>MGKYSVRAKSCQSFCSLTNKNTPDVNNPDKSTVKISRCELCCEIIIAILLPPVGVCLRHGCCTVEFFICLVLTCLGYLPGIIYAIYAILFLHRDEYFDEYRRPIYYVA</sequence>
<name>A0ABD0ZPU5_CARAN</name>